<evidence type="ECO:0000256" key="9">
    <source>
        <dbReference type="ARBA" id="ARBA00023317"/>
    </source>
</evidence>
<dbReference type="GO" id="GO:0005829">
    <property type="term" value="C:cytosol"/>
    <property type="evidence" value="ECO:0007669"/>
    <property type="project" value="TreeGrafter"/>
</dbReference>
<keyword evidence="1 10" id="KW-0949">S-adenosyl-L-methionine</keyword>
<dbReference type="NCBIfam" id="TIGR03330">
    <property type="entry name" value="SAM_DCase_Bsu"/>
    <property type="match status" value="1"/>
</dbReference>
<feature type="active site" description="Schiff-base intermediate with substrate; via pyruvic acid" evidence="10">
    <location>
        <position position="115"/>
    </location>
</feature>
<feature type="active site" description="Proton donor; for catalytic activity" evidence="10">
    <location>
        <position position="135"/>
    </location>
</feature>
<proteinExistence type="inferred from homology"/>
<evidence type="ECO:0000313" key="13">
    <source>
        <dbReference type="Proteomes" id="UP000199415"/>
    </source>
</evidence>
<dbReference type="EMBL" id="FNCE01000005">
    <property type="protein sequence ID" value="SDG06462.1"/>
    <property type="molecule type" value="Genomic_DNA"/>
</dbReference>
<comment type="cofactor">
    <cofactor evidence="10">
        <name>pyruvate</name>
        <dbReference type="ChEBI" id="CHEBI:15361"/>
    </cofactor>
    <text evidence="10">Binds 1 pyruvoyl group covalently per subunit.</text>
</comment>
<feature type="chain" id="PRO_5023256366" description="S-adenosylmethionine decarboxylase alpha chain" evidence="10">
    <location>
        <begin position="115"/>
        <end position="170"/>
    </location>
</feature>
<dbReference type="InterPro" id="IPR003826">
    <property type="entry name" value="AdoMetDC_fam_prok"/>
</dbReference>
<comment type="pathway">
    <text evidence="10">Amine and polyamine biosynthesis; S-adenosylmethioninamine biosynthesis; S-adenosylmethioninamine from S-adenosyl-L-methionine: step 1/1.</text>
</comment>
<evidence type="ECO:0000256" key="4">
    <source>
        <dbReference type="ARBA" id="ARBA00023066"/>
    </source>
</evidence>
<dbReference type="GO" id="GO:0008295">
    <property type="term" value="P:spermidine biosynthetic process"/>
    <property type="evidence" value="ECO:0007669"/>
    <property type="project" value="UniProtKB-UniRule"/>
</dbReference>
<feature type="site" description="Cleavage (non-hydrolytic); by autolysis" evidence="10">
    <location>
        <begin position="114"/>
        <end position="115"/>
    </location>
</feature>
<keyword evidence="2 10" id="KW-0210">Decarboxylase</keyword>
<evidence type="ECO:0000256" key="8">
    <source>
        <dbReference type="ARBA" id="ARBA00023270"/>
    </source>
</evidence>
<keyword evidence="13" id="KW-1185">Reference proteome</keyword>
<dbReference type="AlphaFoldDB" id="A0A1G7R6Q3"/>
<dbReference type="UniPathway" id="UPA00331">
    <property type="reaction ID" value="UER00451"/>
</dbReference>
<keyword evidence="6 10" id="KW-0865">Zymogen</keyword>
<protein>
    <recommendedName>
        <fullName evidence="10">S-adenosylmethionine decarboxylase proenzyme</fullName>
        <shortName evidence="10">AdoMetDC</shortName>
        <shortName evidence="10">SAMDC</shortName>
        <ecNumber evidence="10">4.1.1.50</ecNumber>
    </recommendedName>
    <component>
        <recommendedName>
            <fullName evidence="10">S-adenosylmethionine decarboxylase beta chain</fullName>
        </recommendedName>
    </component>
    <component>
        <recommendedName>
            <fullName evidence="10">S-adenosylmethionine decarboxylase alpha chain</fullName>
        </recommendedName>
    </component>
</protein>
<comment type="subunit">
    <text evidence="10">Heterotetramer of two alpha and two beta chains arranged as a dimer of alpha/beta heterodimers.</text>
</comment>
<keyword evidence="5 10" id="KW-0620">Polyamine biosynthesis</keyword>
<dbReference type="Pfam" id="PF02675">
    <property type="entry name" value="AdoMet_dc"/>
    <property type="match status" value="1"/>
</dbReference>
<dbReference type="PANTHER" id="PTHR33866:SF2">
    <property type="entry name" value="S-ADENOSYLMETHIONINE DECARBOXYLASE PROENZYME"/>
    <property type="match status" value="1"/>
</dbReference>
<dbReference type="RefSeq" id="WP_245659511.1">
    <property type="nucleotide sequence ID" value="NZ_FNCE01000005.1"/>
</dbReference>
<evidence type="ECO:0000256" key="3">
    <source>
        <dbReference type="ARBA" id="ARBA00022813"/>
    </source>
</evidence>
<sequence>MHTDDTLTLGMDSEAFPSDAQATVSTLPQAERTGPDAGELRADSPDHFVVQNGECFAGRHLIIDVWDAHGIDDVDHVRTTLERAAREAGATLLHTHFHHFTPNGGVTGVAVLAESHISIHSWPERGYAALDVFMCGDSEPERAVEVLREAFTPHRLDVQEHVRGRMPADA</sequence>
<keyword evidence="7 10" id="KW-0456">Lyase</keyword>
<evidence type="ECO:0000256" key="7">
    <source>
        <dbReference type="ARBA" id="ARBA00023239"/>
    </source>
</evidence>
<evidence type="ECO:0000256" key="6">
    <source>
        <dbReference type="ARBA" id="ARBA00023145"/>
    </source>
</evidence>
<evidence type="ECO:0000313" key="12">
    <source>
        <dbReference type="EMBL" id="SDG06462.1"/>
    </source>
</evidence>
<dbReference type="PANTHER" id="PTHR33866">
    <property type="entry name" value="S-ADENOSYLMETHIONINE DECARBOXYLASE PROENZYME"/>
    <property type="match status" value="1"/>
</dbReference>
<evidence type="ECO:0000256" key="1">
    <source>
        <dbReference type="ARBA" id="ARBA00022691"/>
    </source>
</evidence>
<evidence type="ECO:0000256" key="10">
    <source>
        <dbReference type="HAMAP-Rule" id="MF_00464"/>
    </source>
</evidence>
<dbReference type="InterPro" id="IPR017716">
    <property type="entry name" value="S-AdoMet_deCOase_pro-enz"/>
</dbReference>
<dbReference type="InterPro" id="IPR016067">
    <property type="entry name" value="S-AdoMet_deCO2ase_core"/>
</dbReference>
<dbReference type="InterPro" id="IPR042284">
    <property type="entry name" value="AdoMetDC_N"/>
</dbReference>
<dbReference type="InterPro" id="IPR042286">
    <property type="entry name" value="AdoMetDC_C"/>
</dbReference>
<keyword evidence="8 10" id="KW-0704">Schiff base</keyword>
<evidence type="ECO:0000256" key="11">
    <source>
        <dbReference type="SAM" id="MobiDB-lite"/>
    </source>
</evidence>
<comment type="catalytic activity">
    <reaction evidence="10">
        <text>S-adenosyl-L-methionine + H(+) = S-adenosyl 3-(methylsulfanyl)propylamine + CO2</text>
        <dbReference type="Rhea" id="RHEA:15981"/>
        <dbReference type="ChEBI" id="CHEBI:15378"/>
        <dbReference type="ChEBI" id="CHEBI:16526"/>
        <dbReference type="ChEBI" id="CHEBI:57443"/>
        <dbReference type="ChEBI" id="CHEBI:59789"/>
        <dbReference type="EC" id="4.1.1.50"/>
    </reaction>
</comment>
<dbReference type="HAMAP" id="MF_00464">
    <property type="entry name" value="AdoMetDC_1"/>
    <property type="match status" value="1"/>
</dbReference>
<feature type="region of interest" description="Disordered" evidence="11">
    <location>
        <begin position="1"/>
        <end position="43"/>
    </location>
</feature>
<gene>
    <name evidence="10" type="primary">speH</name>
    <name evidence="12" type="ORF">SAMN05216241_10510</name>
</gene>
<comment type="PTM">
    <text evidence="10">Is synthesized initially as an inactive proenzyme. Formation of the active enzyme involves a self-maturation process in which the active site pyruvoyl group is generated from an internal serine residue via an autocatalytic post-translational modification. Two non-identical subunits are generated from the proenzyme in this reaction, and the pyruvate is formed at the N-terminus of the alpha chain, which is derived from the carboxyl end of the proenzyme. The post-translation cleavage follows an unusual pathway, termed non-hydrolytic serinolysis, in which the side chain hydroxyl group of the serine supplies its oxygen atom to form the C-terminus of the beta chain, while the remainder of the serine residue undergoes an oxidative deamination to produce ammonia and the pyruvoyl group blocking the N-terminus of the alpha chain.</text>
</comment>
<dbReference type="Gene3D" id="3.30.360.110">
    <property type="entry name" value="S-adenosylmethionine decarboxylase domain"/>
    <property type="match status" value="1"/>
</dbReference>
<comment type="similarity">
    <text evidence="10">Belongs to the prokaryotic AdoMetDC family. Type 1 subfamily.</text>
</comment>
<name>A0A1G7R6Q3_9PROT</name>
<feature type="chain" id="PRO_5023256365" description="S-adenosylmethionine decarboxylase beta chain" evidence="10">
    <location>
        <begin position="1"/>
        <end position="114"/>
    </location>
</feature>
<reference evidence="12 13" key="1">
    <citation type="submission" date="2016-10" db="EMBL/GenBank/DDBJ databases">
        <authorList>
            <person name="de Groot N.N."/>
        </authorList>
    </citation>
    <scope>NUCLEOTIDE SEQUENCE [LARGE SCALE GENOMIC DNA]</scope>
    <source>
        <strain evidence="12 13">DSM 25584</strain>
    </source>
</reference>
<comment type="function">
    <text evidence="10">Catalyzes the decarboxylation of S-adenosylmethionine to S-adenosylmethioninamine (dcAdoMet), the propylamine donor required for the synthesis of the polyamines spermine and spermidine from the diamine putrescine.</text>
</comment>
<keyword evidence="4 10" id="KW-0745">Spermidine biosynthesis</keyword>
<keyword evidence="9 10" id="KW-0670">Pyruvate</keyword>
<feature type="modified residue" description="Pyruvic acid (Ser); by autocatalysis" evidence="10">
    <location>
        <position position="115"/>
    </location>
</feature>
<dbReference type="Gene3D" id="3.30.160.750">
    <property type="match status" value="1"/>
</dbReference>
<keyword evidence="3 10" id="KW-0068">Autocatalytic cleavage</keyword>
<evidence type="ECO:0000256" key="5">
    <source>
        <dbReference type="ARBA" id="ARBA00023115"/>
    </source>
</evidence>
<feature type="active site" description="Proton acceptor; for processing activity" evidence="10">
    <location>
        <position position="120"/>
    </location>
</feature>
<organism evidence="12 13">
    <name type="scientific">Limimonas halophila</name>
    <dbReference type="NCBI Taxonomy" id="1082479"/>
    <lineage>
        <taxon>Bacteria</taxon>
        <taxon>Pseudomonadati</taxon>
        <taxon>Pseudomonadota</taxon>
        <taxon>Alphaproteobacteria</taxon>
        <taxon>Rhodospirillales</taxon>
        <taxon>Rhodovibrionaceae</taxon>
        <taxon>Limimonas</taxon>
    </lineage>
</organism>
<dbReference type="SUPFAM" id="SSF56276">
    <property type="entry name" value="S-adenosylmethionine decarboxylase"/>
    <property type="match status" value="1"/>
</dbReference>
<dbReference type="Proteomes" id="UP000199415">
    <property type="component" value="Unassembled WGS sequence"/>
</dbReference>
<dbReference type="EC" id="4.1.1.50" evidence="10"/>
<evidence type="ECO:0000256" key="2">
    <source>
        <dbReference type="ARBA" id="ARBA00022793"/>
    </source>
</evidence>
<dbReference type="GO" id="GO:0004014">
    <property type="term" value="F:adenosylmethionine decarboxylase activity"/>
    <property type="evidence" value="ECO:0007669"/>
    <property type="project" value="UniProtKB-UniRule"/>
</dbReference>
<accession>A0A1G7R6Q3</accession>
<dbReference type="STRING" id="1082479.SAMN05216241_10510"/>